<evidence type="ECO:0000313" key="3">
    <source>
        <dbReference type="Proteomes" id="UP000267606"/>
    </source>
</evidence>
<protein>
    <submittedName>
        <fullName evidence="2 4">Uncharacterized protein</fullName>
    </submittedName>
</protein>
<evidence type="ECO:0000313" key="2">
    <source>
        <dbReference type="EMBL" id="VDP22337.1"/>
    </source>
</evidence>
<dbReference type="EMBL" id="UZAJ01042295">
    <property type="protein sequence ID" value="VDP22337.1"/>
    <property type="molecule type" value="Genomic_DNA"/>
</dbReference>
<evidence type="ECO:0000313" key="4">
    <source>
        <dbReference type="WBParaSite" id="OFLC_0001553401-mRNA-1"/>
    </source>
</evidence>
<gene>
    <name evidence="2" type="ORF">OFLC_LOCUS15521</name>
</gene>
<sequence>MLSVQVSGESSLSSPPPPATPPPPPGIPYSVAVGLGTKSTKGSIVQTSEHILVQYVLNICMRPLFTNGAIKVHEERVFHFSLRIFIKHLE</sequence>
<keyword evidence="3" id="KW-1185">Reference proteome</keyword>
<dbReference type="AlphaFoldDB" id="A0A183I709"/>
<dbReference type="Proteomes" id="UP000267606">
    <property type="component" value="Unassembled WGS sequence"/>
</dbReference>
<reference evidence="4" key="1">
    <citation type="submission" date="2016-06" db="UniProtKB">
        <authorList>
            <consortium name="WormBaseParasite"/>
        </authorList>
    </citation>
    <scope>IDENTIFICATION</scope>
</reference>
<feature type="compositionally biased region" description="Pro residues" evidence="1">
    <location>
        <begin position="14"/>
        <end position="27"/>
    </location>
</feature>
<proteinExistence type="predicted"/>
<evidence type="ECO:0000256" key="1">
    <source>
        <dbReference type="SAM" id="MobiDB-lite"/>
    </source>
</evidence>
<name>A0A183I709_9BILA</name>
<organism evidence="4">
    <name type="scientific">Onchocerca flexuosa</name>
    <dbReference type="NCBI Taxonomy" id="387005"/>
    <lineage>
        <taxon>Eukaryota</taxon>
        <taxon>Metazoa</taxon>
        <taxon>Ecdysozoa</taxon>
        <taxon>Nematoda</taxon>
        <taxon>Chromadorea</taxon>
        <taxon>Rhabditida</taxon>
        <taxon>Spirurina</taxon>
        <taxon>Spiruromorpha</taxon>
        <taxon>Filarioidea</taxon>
        <taxon>Onchocercidae</taxon>
        <taxon>Onchocerca</taxon>
    </lineage>
</organism>
<reference evidence="2 3" key="2">
    <citation type="submission" date="2018-11" db="EMBL/GenBank/DDBJ databases">
        <authorList>
            <consortium name="Pathogen Informatics"/>
        </authorList>
    </citation>
    <scope>NUCLEOTIDE SEQUENCE [LARGE SCALE GENOMIC DNA]</scope>
</reference>
<dbReference type="WBParaSite" id="OFLC_0001553401-mRNA-1">
    <property type="protein sequence ID" value="OFLC_0001553401-mRNA-1"/>
    <property type="gene ID" value="OFLC_0001553401"/>
</dbReference>
<dbReference type="STRING" id="387005.A0A183I709"/>
<feature type="region of interest" description="Disordered" evidence="1">
    <location>
        <begin position="1"/>
        <end position="31"/>
    </location>
</feature>
<accession>A0A183I709</accession>